<gene>
    <name evidence="5" type="ORF">LRAMOSA06458</name>
</gene>
<name>A0A077X4P3_9FUNG</name>
<proteinExistence type="predicted"/>
<dbReference type="GO" id="GO:0000976">
    <property type="term" value="F:transcription cis-regulatory region binding"/>
    <property type="evidence" value="ECO:0007669"/>
    <property type="project" value="InterPro"/>
</dbReference>
<organism evidence="5">
    <name type="scientific">Lichtheimia ramosa</name>
    <dbReference type="NCBI Taxonomy" id="688394"/>
    <lineage>
        <taxon>Eukaryota</taxon>
        <taxon>Fungi</taxon>
        <taxon>Fungi incertae sedis</taxon>
        <taxon>Mucoromycota</taxon>
        <taxon>Mucoromycotina</taxon>
        <taxon>Mucoromycetes</taxon>
        <taxon>Mucorales</taxon>
        <taxon>Lichtheimiaceae</taxon>
        <taxon>Lichtheimia</taxon>
    </lineage>
</organism>
<dbReference type="InterPro" id="IPR046347">
    <property type="entry name" value="bZIP_sf"/>
</dbReference>
<dbReference type="PANTHER" id="PTHR40621:SF6">
    <property type="entry name" value="AP-1-LIKE TRANSCRIPTION FACTOR YAP1-RELATED"/>
    <property type="match status" value="1"/>
</dbReference>
<accession>A0A077X4P3</accession>
<feature type="region of interest" description="Disordered" evidence="4">
    <location>
        <begin position="71"/>
        <end position="125"/>
    </location>
</feature>
<evidence type="ECO:0000313" key="5">
    <source>
        <dbReference type="EMBL" id="CDS14288.1"/>
    </source>
</evidence>
<evidence type="ECO:0008006" key="6">
    <source>
        <dbReference type="Google" id="ProtNLM"/>
    </source>
</evidence>
<keyword evidence="3" id="KW-0175">Coiled coil</keyword>
<reference evidence="5" key="1">
    <citation type="journal article" date="2014" name="Genome Announc.">
        <title>De novo whole-genome sequence and genome annotation of Lichtheimia ramosa.</title>
        <authorList>
            <person name="Linde J."/>
            <person name="Schwartze V."/>
            <person name="Binder U."/>
            <person name="Lass-Florl C."/>
            <person name="Voigt K."/>
            <person name="Horn F."/>
        </authorList>
    </citation>
    <scope>NUCLEOTIDE SEQUENCE</scope>
    <source>
        <strain evidence="5">JMRC FSU:6197</strain>
    </source>
</reference>
<protein>
    <recommendedName>
        <fullName evidence="6">BZIP domain-containing protein</fullName>
    </recommendedName>
</protein>
<feature type="coiled-coil region" evidence="3">
    <location>
        <begin position="10"/>
        <end position="65"/>
    </location>
</feature>
<dbReference type="CDD" id="cd14688">
    <property type="entry name" value="bZIP_YAP"/>
    <property type="match status" value="1"/>
</dbReference>
<feature type="compositionally biased region" description="Low complexity" evidence="4">
    <location>
        <begin position="116"/>
        <end position="125"/>
    </location>
</feature>
<evidence type="ECO:0000256" key="3">
    <source>
        <dbReference type="SAM" id="Coils"/>
    </source>
</evidence>
<dbReference type="GO" id="GO:0001228">
    <property type="term" value="F:DNA-binding transcription activator activity, RNA polymerase II-specific"/>
    <property type="evidence" value="ECO:0007669"/>
    <property type="project" value="TreeGrafter"/>
</dbReference>
<evidence type="ECO:0000256" key="4">
    <source>
        <dbReference type="SAM" id="MobiDB-lite"/>
    </source>
</evidence>
<dbReference type="InterPro" id="IPR050936">
    <property type="entry name" value="AP-1-like"/>
</dbReference>
<dbReference type="AlphaFoldDB" id="A0A077X4P3"/>
<dbReference type="EMBL" id="LK023386">
    <property type="protein sequence ID" value="CDS14288.1"/>
    <property type="molecule type" value="Genomic_DNA"/>
</dbReference>
<dbReference type="PANTHER" id="PTHR40621">
    <property type="entry name" value="TRANSCRIPTION FACTOR KAPC-RELATED"/>
    <property type="match status" value="1"/>
</dbReference>
<evidence type="ECO:0000256" key="2">
    <source>
        <dbReference type="ARBA" id="ARBA00023242"/>
    </source>
</evidence>
<feature type="region of interest" description="Disordered" evidence="4">
    <location>
        <begin position="207"/>
        <end position="228"/>
    </location>
</feature>
<dbReference type="OrthoDB" id="2280015at2759"/>
<comment type="subcellular location">
    <subcellularLocation>
        <location evidence="1">Nucleus</location>
    </subcellularLocation>
</comment>
<dbReference type="SUPFAM" id="SSF57959">
    <property type="entry name" value="Leucine zipper domain"/>
    <property type="match status" value="1"/>
</dbReference>
<dbReference type="Gene3D" id="1.20.5.170">
    <property type="match status" value="1"/>
</dbReference>
<sequence length="272" mass="30734">MLRAAQRAFRERREQLVDGLQKRIQQLEEQRQLNAKDESSLIKENASLLEEIKRLKKENTSLKRIRLHHANDHDDSDHDECQSNDKKSCPTGKCHRKRICNKKSSPREPAPPVPEPISFSSSHNPSSNIPAMSLFDDLFNTLDLHHNNTHHQHQQGNNGEFIDPVLISESPNHSSRTSACESDNASSQSKTILDQWLADISSSTINTTLPDTNTSSTRHPSTNMNESSYNAPQCDDNFCDEFRALALLSDISDQLEAMQAISNTSTYHGDYQ</sequence>
<dbReference type="GO" id="GO:0090575">
    <property type="term" value="C:RNA polymerase II transcription regulator complex"/>
    <property type="evidence" value="ECO:0007669"/>
    <property type="project" value="TreeGrafter"/>
</dbReference>
<keyword evidence="2" id="KW-0539">Nucleus</keyword>
<feature type="compositionally biased region" description="Basic and acidic residues" evidence="4">
    <location>
        <begin position="71"/>
        <end position="88"/>
    </location>
</feature>
<evidence type="ECO:0000256" key="1">
    <source>
        <dbReference type="ARBA" id="ARBA00004123"/>
    </source>
</evidence>